<evidence type="ECO:0000256" key="1">
    <source>
        <dbReference type="SAM" id="MobiDB-lite"/>
    </source>
</evidence>
<feature type="region of interest" description="Disordered" evidence="1">
    <location>
        <begin position="1"/>
        <end position="20"/>
    </location>
</feature>
<dbReference type="EMBL" id="JACGCI010000222">
    <property type="protein sequence ID" value="KAF6741697.1"/>
    <property type="molecule type" value="Genomic_DNA"/>
</dbReference>
<keyword evidence="3" id="KW-1185">Reference proteome</keyword>
<evidence type="ECO:0000313" key="3">
    <source>
        <dbReference type="Proteomes" id="UP000521943"/>
    </source>
</evidence>
<name>A0A8H6H8X5_9AGAR</name>
<accession>A0A8H6H8X5</accession>
<dbReference type="OrthoDB" id="3026189at2759"/>
<sequence length="711" mass="80111">MSGTMTTKAERVEPSAGSSILDRLPNTGITLKVYTRPGCESVDDYAVTDVLAYFATKLPVRAEEVLDDTGLRRYIPDGTFWVITSPNQRYIVWPPLGHRVFYTSKAEYMMCIPRYCAELEPLWTRLLPSNTLHIPGVTCDSIRILNSMVLGRLRPFKERYTKGVLELLKTRQASLAALLVTHMSQCFDRLQMGMTFRSILQTYADFQRTCLEIHGYLNYVKIFLPRAETLPLKKYPVDHSVMGAFTHDLSDAQKIMQMGIPVWLVRPSCDILPDTTVHADANVKMMLKNAARHDPTIVTEDYSEPSQTPPYPETPFPFPVLYRGAPGTDMQLALQRIGCRVSGREQASAIGVSQQEEGNGSGRHYRIAQLMPYVVYQLPSGPGTSGSSNLLPSQGATVVFDLAWIPAWSEAVGALPAQIEAKKELRRGSLFPPPHILINSSNIKLYLAAWLAVRPAYIAEIWRGWKVHRSGEPSAKRPRVEQKGKQGKKKKEKGKNVKPGSRADKGRQEHEFFASLPLRTERVNHVAWLDKEIRLNTLEDVEREVTQEVRNEVVWELHELNFRLELLLLDQALSPEEWKHPAGSEVRMQREQVLRRVFPVIEGQHSGFFVTAIPNVDGGLASQDWRERAAHVLALRTVVLSWPNCPSSIVNACLEMEERTMRDVERLVVRHYCRTFQSVFGRPPTAPVRLPSVSLSRISPAPFYGGVGAGV</sequence>
<evidence type="ECO:0000313" key="2">
    <source>
        <dbReference type="EMBL" id="KAF6741697.1"/>
    </source>
</evidence>
<gene>
    <name evidence="2" type="ORF">DFP72DRAFT_1083257</name>
</gene>
<dbReference type="Proteomes" id="UP000521943">
    <property type="component" value="Unassembled WGS sequence"/>
</dbReference>
<dbReference type="AlphaFoldDB" id="A0A8H6H8X5"/>
<protein>
    <submittedName>
        <fullName evidence="2">Uncharacterized protein</fullName>
    </submittedName>
</protein>
<proteinExistence type="predicted"/>
<feature type="compositionally biased region" description="Basic and acidic residues" evidence="1">
    <location>
        <begin position="470"/>
        <end position="484"/>
    </location>
</feature>
<organism evidence="2 3">
    <name type="scientific">Ephemerocybe angulata</name>
    <dbReference type="NCBI Taxonomy" id="980116"/>
    <lineage>
        <taxon>Eukaryota</taxon>
        <taxon>Fungi</taxon>
        <taxon>Dikarya</taxon>
        <taxon>Basidiomycota</taxon>
        <taxon>Agaricomycotina</taxon>
        <taxon>Agaricomycetes</taxon>
        <taxon>Agaricomycetidae</taxon>
        <taxon>Agaricales</taxon>
        <taxon>Agaricineae</taxon>
        <taxon>Psathyrellaceae</taxon>
        <taxon>Ephemerocybe</taxon>
    </lineage>
</organism>
<reference evidence="2 3" key="1">
    <citation type="submission" date="2020-07" db="EMBL/GenBank/DDBJ databases">
        <title>Comparative genomics of pyrophilous fungi reveals a link between fire events and developmental genes.</title>
        <authorList>
            <consortium name="DOE Joint Genome Institute"/>
            <person name="Steindorff A.S."/>
            <person name="Carver A."/>
            <person name="Calhoun S."/>
            <person name="Stillman K."/>
            <person name="Liu H."/>
            <person name="Lipzen A."/>
            <person name="Pangilinan J."/>
            <person name="Labutti K."/>
            <person name="Bruns T.D."/>
            <person name="Grigoriev I.V."/>
        </authorList>
    </citation>
    <scope>NUCLEOTIDE SEQUENCE [LARGE SCALE GENOMIC DNA]</scope>
    <source>
        <strain evidence="2 3">CBS 144469</strain>
    </source>
</reference>
<comment type="caution">
    <text evidence="2">The sequence shown here is derived from an EMBL/GenBank/DDBJ whole genome shotgun (WGS) entry which is preliminary data.</text>
</comment>
<feature type="region of interest" description="Disordered" evidence="1">
    <location>
        <begin position="470"/>
        <end position="506"/>
    </location>
</feature>